<feature type="chain" id="PRO_5040469912" evidence="1">
    <location>
        <begin position="20"/>
        <end position="224"/>
    </location>
</feature>
<name>A0A9P0D0B8_9CUCU</name>
<proteinExistence type="predicted"/>
<evidence type="ECO:0000256" key="1">
    <source>
        <dbReference type="SAM" id="SignalP"/>
    </source>
</evidence>
<reference evidence="2" key="1">
    <citation type="submission" date="2022-01" db="EMBL/GenBank/DDBJ databases">
        <authorList>
            <person name="King R."/>
        </authorList>
    </citation>
    <scope>NUCLEOTIDE SEQUENCE</scope>
</reference>
<dbReference type="EMBL" id="OV651816">
    <property type="protein sequence ID" value="CAH1109513.1"/>
    <property type="molecule type" value="Genomic_DNA"/>
</dbReference>
<evidence type="ECO:0000313" key="2">
    <source>
        <dbReference type="EMBL" id="CAH1109513.1"/>
    </source>
</evidence>
<dbReference type="Proteomes" id="UP001153636">
    <property type="component" value="Chromosome 4"/>
</dbReference>
<feature type="signal peptide" evidence="1">
    <location>
        <begin position="1"/>
        <end position="19"/>
    </location>
</feature>
<protein>
    <submittedName>
        <fullName evidence="2">Uncharacterized protein</fullName>
    </submittedName>
</protein>
<evidence type="ECO:0000313" key="3">
    <source>
        <dbReference type="Proteomes" id="UP001153636"/>
    </source>
</evidence>
<keyword evidence="3" id="KW-1185">Reference proteome</keyword>
<dbReference type="AlphaFoldDB" id="A0A9P0D0B8"/>
<sequence length="224" mass="23949">MNSLLVVFTFLLSIVVVMGRFSLGFADINAGISDIVGVAESLIPRIKIPAEQALTAITEVGKPQDTQIITGIIPKIVVQEAVNRDQPIATGIVPTITVQEAVKRDQPIATGIVPTITVQEAVKRDQPIATGIVPTITVQEAVKRDQPIATGIVPTITVQEAVKRDQPIATGIVPTLTVQKSVKRDQPIVTDENKAQAGNMRKSDFAVNVVEGLGGLTLKLRRKK</sequence>
<gene>
    <name evidence="2" type="ORF">PSYICH_LOCUS9767</name>
</gene>
<organism evidence="2 3">
    <name type="scientific">Psylliodes chrysocephalus</name>
    <dbReference type="NCBI Taxonomy" id="3402493"/>
    <lineage>
        <taxon>Eukaryota</taxon>
        <taxon>Metazoa</taxon>
        <taxon>Ecdysozoa</taxon>
        <taxon>Arthropoda</taxon>
        <taxon>Hexapoda</taxon>
        <taxon>Insecta</taxon>
        <taxon>Pterygota</taxon>
        <taxon>Neoptera</taxon>
        <taxon>Endopterygota</taxon>
        <taxon>Coleoptera</taxon>
        <taxon>Polyphaga</taxon>
        <taxon>Cucujiformia</taxon>
        <taxon>Chrysomeloidea</taxon>
        <taxon>Chrysomelidae</taxon>
        <taxon>Galerucinae</taxon>
        <taxon>Alticini</taxon>
        <taxon>Psylliodes</taxon>
    </lineage>
</organism>
<accession>A0A9P0D0B8</accession>
<keyword evidence="1" id="KW-0732">Signal</keyword>